<keyword evidence="3" id="KW-0677">Repeat</keyword>
<reference evidence="9" key="2">
    <citation type="submission" date="2015-01" db="EMBL/GenBank/DDBJ databases">
        <title>Evolutionary Origins and Diversification of the Mycorrhizal Mutualists.</title>
        <authorList>
            <consortium name="DOE Joint Genome Institute"/>
            <consortium name="Mycorrhizal Genomics Consortium"/>
            <person name="Kohler A."/>
            <person name="Kuo A."/>
            <person name="Nagy L.G."/>
            <person name="Floudas D."/>
            <person name="Copeland A."/>
            <person name="Barry K.W."/>
            <person name="Cichocki N."/>
            <person name="Veneault-Fourrey C."/>
            <person name="LaButti K."/>
            <person name="Lindquist E.A."/>
            <person name="Lipzen A."/>
            <person name="Lundell T."/>
            <person name="Morin E."/>
            <person name="Murat C."/>
            <person name="Riley R."/>
            <person name="Ohm R."/>
            <person name="Sun H."/>
            <person name="Tunlid A."/>
            <person name="Henrissat B."/>
            <person name="Grigoriev I.V."/>
            <person name="Hibbett D.S."/>
            <person name="Martin F."/>
        </authorList>
    </citation>
    <scope>NUCLEOTIDE SEQUENCE [LARGE SCALE GENOMIC DNA]</scope>
    <source>
        <strain evidence="9">Foug A</strain>
    </source>
</reference>
<dbReference type="InParanoid" id="A0A0C3A2J3"/>
<comment type="similarity">
    <text evidence="5">Belongs to the WD repeat cdt2 family.</text>
</comment>
<dbReference type="InterPro" id="IPR015943">
    <property type="entry name" value="WD40/YVTN_repeat-like_dom_sf"/>
</dbReference>
<evidence type="ECO:0000256" key="4">
    <source>
        <dbReference type="ARBA" id="ARBA00022786"/>
    </source>
</evidence>
<gene>
    <name evidence="8" type="ORF">SCLCIDRAFT_1210016</name>
</gene>
<dbReference type="STRING" id="1036808.A0A0C3A2J3"/>
<evidence type="ECO:0000256" key="6">
    <source>
        <dbReference type="PROSITE-ProRule" id="PRU00221"/>
    </source>
</evidence>
<evidence type="ECO:0000256" key="7">
    <source>
        <dbReference type="SAM" id="MobiDB-lite"/>
    </source>
</evidence>
<dbReference type="PROSITE" id="PS50082">
    <property type="entry name" value="WD_REPEATS_2"/>
    <property type="match status" value="4"/>
</dbReference>
<keyword evidence="2 6" id="KW-0853">WD repeat</keyword>
<organism evidence="8 9">
    <name type="scientific">Scleroderma citrinum Foug A</name>
    <dbReference type="NCBI Taxonomy" id="1036808"/>
    <lineage>
        <taxon>Eukaryota</taxon>
        <taxon>Fungi</taxon>
        <taxon>Dikarya</taxon>
        <taxon>Basidiomycota</taxon>
        <taxon>Agaricomycotina</taxon>
        <taxon>Agaricomycetes</taxon>
        <taxon>Agaricomycetidae</taxon>
        <taxon>Boletales</taxon>
        <taxon>Sclerodermatineae</taxon>
        <taxon>Sclerodermataceae</taxon>
        <taxon>Scleroderma</taxon>
    </lineage>
</organism>
<accession>A0A0C3A2J3</accession>
<dbReference type="SMART" id="SM00320">
    <property type="entry name" value="WD40"/>
    <property type="match status" value="5"/>
</dbReference>
<keyword evidence="9" id="KW-1185">Reference proteome</keyword>
<dbReference type="GO" id="GO:0030674">
    <property type="term" value="F:protein-macromolecule adaptor activity"/>
    <property type="evidence" value="ECO:0007669"/>
    <property type="project" value="TreeGrafter"/>
</dbReference>
<dbReference type="PROSITE" id="PS50294">
    <property type="entry name" value="WD_REPEATS_REGION"/>
    <property type="match status" value="1"/>
</dbReference>
<evidence type="ECO:0008006" key="10">
    <source>
        <dbReference type="Google" id="ProtNLM"/>
    </source>
</evidence>
<feature type="repeat" description="WD" evidence="6">
    <location>
        <begin position="114"/>
        <end position="155"/>
    </location>
</feature>
<evidence type="ECO:0000256" key="5">
    <source>
        <dbReference type="ARBA" id="ARBA00038344"/>
    </source>
</evidence>
<dbReference type="InterPro" id="IPR019775">
    <property type="entry name" value="WD40_repeat_CS"/>
</dbReference>
<feature type="region of interest" description="Disordered" evidence="7">
    <location>
        <begin position="271"/>
        <end position="294"/>
    </location>
</feature>
<evidence type="ECO:0000313" key="8">
    <source>
        <dbReference type="EMBL" id="KIM67883.1"/>
    </source>
</evidence>
<evidence type="ECO:0000256" key="3">
    <source>
        <dbReference type="ARBA" id="ARBA00022737"/>
    </source>
</evidence>
<feature type="repeat" description="WD" evidence="6">
    <location>
        <begin position="238"/>
        <end position="272"/>
    </location>
</feature>
<dbReference type="InterPro" id="IPR036322">
    <property type="entry name" value="WD40_repeat_dom_sf"/>
</dbReference>
<protein>
    <recommendedName>
        <fullName evidence="10">Anaphase-promoting complex subunit 4 WD40 domain-containing protein</fullName>
    </recommendedName>
</protein>
<dbReference type="GO" id="GO:0005634">
    <property type="term" value="C:nucleus"/>
    <property type="evidence" value="ECO:0007669"/>
    <property type="project" value="TreeGrafter"/>
</dbReference>
<dbReference type="FunCoup" id="A0A0C3A2J3">
    <property type="interactions" value="200"/>
</dbReference>
<dbReference type="InterPro" id="IPR001680">
    <property type="entry name" value="WD40_rpt"/>
</dbReference>
<dbReference type="GO" id="GO:0043161">
    <property type="term" value="P:proteasome-mediated ubiquitin-dependent protein catabolic process"/>
    <property type="evidence" value="ECO:0007669"/>
    <property type="project" value="TreeGrafter"/>
</dbReference>
<reference evidence="8 9" key="1">
    <citation type="submission" date="2014-04" db="EMBL/GenBank/DDBJ databases">
        <authorList>
            <consortium name="DOE Joint Genome Institute"/>
            <person name="Kuo A."/>
            <person name="Kohler A."/>
            <person name="Nagy L.G."/>
            <person name="Floudas D."/>
            <person name="Copeland A."/>
            <person name="Barry K.W."/>
            <person name="Cichocki N."/>
            <person name="Veneault-Fourrey C."/>
            <person name="LaButti K."/>
            <person name="Lindquist E.A."/>
            <person name="Lipzen A."/>
            <person name="Lundell T."/>
            <person name="Morin E."/>
            <person name="Murat C."/>
            <person name="Sun H."/>
            <person name="Tunlid A."/>
            <person name="Henrissat B."/>
            <person name="Grigoriev I.V."/>
            <person name="Hibbett D.S."/>
            <person name="Martin F."/>
            <person name="Nordberg H.P."/>
            <person name="Cantor M.N."/>
            <person name="Hua S.X."/>
        </authorList>
    </citation>
    <scope>NUCLEOTIDE SEQUENCE [LARGE SCALE GENOMIC DNA]</scope>
    <source>
        <strain evidence="8 9">Foug A</strain>
    </source>
</reference>
<dbReference type="PROSITE" id="PS00678">
    <property type="entry name" value="WD_REPEATS_1"/>
    <property type="match status" value="2"/>
</dbReference>
<evidence type="ECO:0000313" key="9">
    <source>
        <dbReference type="Proteomes" id="UP000053989"/>
    </source>
</evidence>
<dbReference type="SUPFAM" id="SSF50978">
    <property type="entry name" value="WD40 repeat-like"/>
    <property type="match status" value="1"/>
</dbReference>
<dbReference type="HOGENOM" id="CLU_038595_0_0_1"/>
<evidence type="ECO:0000256" key="1">
    <source>
        <dbReference type="ARBA" id="ARBA00004906"/>
    </source>
</evidence>
<feature type="repeat" description="WD" evidence="6">
    <location>
        <begin position="156"/>
        <end position="198"/>
    </location>
</feature>
<dbReference type="AlphaFoldDB" id="A0A0C3A2J3"/>
<evidence type="ECO:0000256" key="2">
    <source>
        <dbReference type="ARBA" id="ARBA00022574"/>
    </source>
</evidence>
<keyword evidence="4" id="KW-0833">Ubl conjugation pathway</keyword>
<name>A0A0C3A2J3_9AGAM</name>
<comment type="pathway">
    <text evidence="1">Protein modification; protein ubiquitination.</text>
</comment>
<dbReference type="InterPro" id="IPR051865">
    <property type="entry name" value="WD-repeat_CDT2_adapter"/>
</dbReference>
<dbReference type="PANTHER" id="PTHR22852">
    <property type="entry name" value="LETHAL 2 DENTICLELESS PROTEIN RETINOIC ACID-REGULATED NUCLEAR MATRIX-ASSOCIATED PROTEIN"/>
    <property type="match status" value="1"/>
</dbReference>
<dbReference type="EMBL" id="KN822011">
    <property type="protein sequence ID" value="KIM67883.1"/>
    <property type="molecule type" value="Genomic_DNA"/>
</dbReference>
<dbReference type="Gene3D" id="2.130.10.10">
    <property type="entry name" value="YVTN repeat-like/Quinoprotein amine dehydrogenase"/>
    <property type="match status" value="2"/>
</dbReference>
<sequence>MEPVEMLNSRTRRHTMFNLLKSASFRPPTVTAPTILPSRRVLQSFVSSYKFDVYACHSYSGTTSVTPPYACAYSNGAKRNGTPYLAVATEEGSAIILKTSGRKGWDFTGSRRTLRPHYNGIFNIKWGPDDSVLATASGDKTTHITSVETEEIIRVLRGHSSTVKCIAWDPSHPDLLSTGGRDGNIYLWDLRVTNNSGTSPAPNEDFPTSYPVVAINAAHGQEKTKGGRRKTQPSPRGVTGLVYTNAHTLVSSGSFDGQLNMWDLRQPEAKSAGKRTKKPVPMTPACTSPVDPTVLHGARRPRGLMSLCAGSGPSAGLLFALGADNRIHAYDSSTLISVDSFTHPNLLSSFYVHLASSPCGRWLASGCAGKNGSLFLYDISNAGRLTASPRARGPTESLTASVELRGQTGEIGAVDWANDMVASCADDRTVRVWRPDLDVYQNCIAQPEDNVWEWEWSSGIYPR</sequence>
<feature type="repeat" description="WD" evidence="6">
    <location>
        <begin position="404"/>
        <end position="433"/>
    </location>
</feature>
<dbReference type="OrthoDB" id="2096344at2759"/>
<dbReference type="Proteomes" id="UP000053989">
    <property type="component" value="Unassembled WGS sequence"/>
</dbReference>
<proteinExistence type="inferred from homology"/>
<dbReference type="PANTHER" id="PTHR22852:SF0">
    <property type="entry name" value="DENTICLELESS PROTEIN HOMOLOG"/>
    <property type="match status" value="1"/>
</dbReference>
<dbReference type="Pfam" id="PF00400">
    <property type="entry name" value="WD40"/>
    <property type="match status" value="5"/>
</dbReference>